<evidence type="ECO:0000256" key="1">
    <source>
        <dbReference type="SAM" id="MobiDB-lite"/>
    </source>
</evidence>
<evidence type="ECO:0000313" key="2">
    <source>
        <dbReference type="EMBL" id="KAL0192492.1"/>
    </source>
</evidence>
<proteinExistence type="predicted"/>
<protein>
    <submittedName>
        <fullName evidence="2">Uncharacterized protein</fullName>
    </submittedName>
</protein>
<feature type="non-terminal residue" evidence="2">
    <location>
        <position position="61"/>
    </location>
</feature>
<feature type="region of interest" description="Disordered" evidence="1">
    <location>
        <begin position="1"/>
        <end position="61"/>
    </location>
</feature>
<gene>
    <name evidence="2" type="ORF">M9458_010788</name>
</gene>
<comment type="caution">
    <text evidence="2">The sequence shown here is derived from an EMBL/GenBank/DDBJ whole genome shotgun (WGS) entry which is preliminary data.</text>
</comment>
<reference evidence="2 3" key="1">
    <citation type="submission" date="2024-05" db="EMBL/GenBank/DDBJ databases">
        <title>Genome sequencing and assembly of Indian major carp, Cirrhinus mrigala (Hamilton, 1822).</title>
        <authorList>
            <person name="Mohindra V."/>
            <person name="Chowdhury L.M."/>
            <person name="Lal K."/>
            <person name="Jena J.K."/>
        </authorList>
    </citation>
    <scope>NUCLEOTIDE SEQUENCE [LARGE SCALE GENOMIC DNA]</scope>
    <source>
        <strain evidence="2">CM1030</strain>
        <tissue evidence="2">Blood</tissue>
    </source>
</reference>
<name>A0ABD0R3E8_CIRMR</name>
<feature type="non-terminal residue" evidence="2">
    <location>
        <position position="1"/>
    </location>
</feature>
<evidence type="ECO:0000313" key="3">
    <source>
        <dbReference type="Proteomes" id="UP001529510"/>
    </source>
</evidence>
<dbReference type="EMBL" id="JAMKFB020000005">
    <property type="protein sequence ID" value="KAL0192492.1"/>
    <property type="molecule type" value="Genomic_DNA"/>
</dbReference>
<dbReference type="AlphaFoldDB" id="A0ABD0R3E8"/>
<keyword evidence="3" id="KW-1185">Reference proteome</keyword>
<organism evidence="2 3">
    <name type="scientific">Cirrhinus mrigala</name>
    <name type="common">Mrigala</name>
    <dbReference type="NCBI Taxonomy" id="683832"/>
    <lineage>
        <taxon>Eukaryota</taxon>
        <taxon>Metazoa</taxon>
        <taxon>Chordata</taxon>
        <taxon>Craniata</taxon>
        <taxon>Vertebrata</taxon>
        <taxon>Euteleostomi</taxon>
        <taxon>Actinopterygii</taxon>
        <taxon>Neopterygii</taxon>
        <taxon>Teleostei</taxon>
        <taxon>Ostariophysi</taxon>
        <taxon>Cypriniformes</taxon>
        <taxon>Cyprinidae</taxon>
        <taxon>Labeoninae</taxon>
        <taxon>Labeonini</taxon>
        <taxon>Cirrhinus</taxon>
    </lineage>
</organism>
<feature type="compositionally biased region" description="Acidic residues" evidence="1">
    <location>
        <begin position="47"/>
        <end position="61"/>
    </location>
</feature>
<dbReference type="Proteomes" id="UP001529510">
    <property type="component" value="Unassembled WGS sequence"/>
</dbReference>
<accession>A0ABD0R3E8</accession>
<sequence>EQTPLEEGEIPWLMYNEDSGSSSDEDPDGVSQFVHPGLFILDGNNNLEDDSSMSEDLDTEW</sequence>